<reference evidence="3" key="1">
    <citation type="journal article" date="2012" name="MBio">
        <title>Comparative genome analysis of Trichophyton rubrum and related dermatophytes reveals candidate genes involved in infection.</title>
        <authorList>
            <person name="Martinez D.A."/>
            <person name="Oliver B.G."/>
            <person name="Graeser Y."/>
            <person name="Goldberg J.M."/>
            <person name="Li W."/>
            <person name="Martinez-Rossi N.M."/>
            <person name="Monod M."/>
            <person name="Shelest E."/>
            <person name="Barton R.C."/>
            <person name="Birch E."/>
            <person name="Brakhage A.A."/>
            <person name="Chen Z."/>
            <person name="Gurr S.J."/>
            <person name="Heiman D."/>
            <person name="Heitman J."/>
            <person name="Kosti I."/>
            <person name="Rossi A."/>
            <person name="Saif S."/>
            <person name="Samalova M."/>
            <person name="Saunders C.W."/>
            <person name="Shea T."/>
            <person name="Summerbell R.C."/>
            <person name="Xu J."/>
            <person name="Young S."/>
            <person name="Zeng Q."/>
            <person name="Birren B.W."/>
            <person name="Cuomo C.A."/>
            <person name="White T.C."/>
        </authorList>
    </citation>
    <scope>NUCLEOTIDE SEQUENCE [LARGE SCALE GENOMIC DNA]</scope>
    <source>
        <strain evidence="3">ATCC MYA-4604 / CBS 118893</strain>
    </source>
</reference>
<dbReference type="HOGENOM" id="CLU_550034_0_0_1"/>
<feature type="compositionally biased region" description="Basic residues" evidence="1">
    <location>
        <begin position="10"/>
        <end position="22"/>
    </location>
</feature>
<proteinExistence type="predicted"/>
<dbReference type="AlphaFoldDB" id="E4UV19"/>
<dbReference type="GeneID" id="10029253"/>
<evidence type="ECO:0000313" key="3">
    <source>
        <dbReference type="Proteomes" id="UP000002669"/>
    </source>
</evidence>
<evidence type="ECO:0008006" key="4">
    <source>
        <dbReference type="Google" id="ProtNLM"/>
    </source>
</evidence>
<dbReference type="eggNOG" id="ENOG502T565">
    <property type="taxonomic scope" value="Eukaryota"/>
</dbReference>
<feature type="region of interest" description="Disordered" evidence="1">
    <location>
        <begin position="1"/>
        <end position="24"/>
    </location>
</feature>
<protein>
    <recommendedName>
        <fullName evidence="4">F-box domain-containing protein</fullName>
    </recommendedName>
</protein>
<dbReference type="InParanoid" id="E4UV19"/>
<keyword evidence="3" id="KW-1185">Reference proteome</keyword>
<dbReference type="VEuPathDB" id="FungiDB:MGYG_04140"/>
<evidence type="ECO:0000256" key="1">
    <source>
        <dbReference type="SAM" id="MobiDB-lite"/>
    </source>
</evidence>
<dbReference type="Proteomes" id="UP000002669">
    <property type="component" value="Unassembled WGS sequence"/>
</dbReference>
<name>E4UV19_ARTGP</name>
<accession>E4UV19</accession>
<dbReference type="OMA" id="RHNIANS"/>
<dbReference type="OrthoDB" id="4207173at2759"/>
<sequence>MPSFMGWNYTRHRQAPRRRQAYRRTDHNTANSPLFRLPAELLAMVTKNLEDEDDRLALGYTCARFFYSDALKDTISDKEARFRALCMLELRREPWHGERQYCCRGCLAVHGSAAFFSIDLLKDPSERHCRMTVKCINLGIHGIFSFADIKKFVSQERGGRDTNWFTKIFSSPKVTLEFSLPIFPQGADVTPEGFNSLFKIIDYVLCPHMRAKKYVKSYLYCRKPGIEPRPGWIEPAVKCYICNTVVTLGDLPSSTPGNDGRVWLAINVSRPIGRLYSPLEQEWLNQSFSVMAGYIDWHNKIKVEWCRDYWRENPTAYVGWQWEKCLQGHRAQHQHSQTTSSIIFSETASKSNWHIMTWSDVANSVFNGINAVNGIIARWQEWRAQSLEEEERVAEGERQLLRERTEAAARDNALNVRERQATILQQQLEQRECNISQREAECRRLLATAAQSVRTANRLEESAEQAYIYLQQEVRQRRGERGRR</sequence>
<organism evidence="3">
    <name type="scientific">Arthroderma gypseum (strain ATCC MYA-4604 / CBS 118893)</name>
    <name type="common">Microsporum gypseum</name>
    <dbReference type="NCBI Taxonomy" id="535722"/>
    <lineage>
        <taxon>Eukaryota</taxon>
        <taxon>Fungi</taxon>
        <taxon>Dikarya</taxon>
        <taxon>Ascomycota</taxon>
        <taxon>Pezizomycotina</taxon>
        <taxon>Eurotiomycetes</taxon>
        <taxon>Eurotiomycetidae</taxon>
        <taxon>Onygenales</taxon>
        <taxon>Arthrodermataceae</taxon>
        <taxon>Nannizzia</taxon>
    </lineage>
</organism>
<gene>
    <name evidence="2" type="ORF">MGYG_04140</name>
</gene>
<dbReference type="EMBL" id="DS989824">
    <property type="protein sequence ID" value="EFR01136.1"/>
    <property type="molecule type" value="Genomic_DNA"/>
</dbReference>
<dbReference type="RefSeq" id="XP_003173966.1">
    <property type="nucleotide sequence ID" value="XM_003173918.1"/>
</dbReference>
<evidence type="ECO:0000313" key="2">
    <source>
        <dbReference type="EMBL" id="EFR01136.1"/>
    </source>
</evidence>